<accession>A0AAW0SGE8</accession>
<keyword evidence="4" id="KW-1185">Reference proteome</keyword>
<evidence type="ECO:0000313" key="4">
    <source>
        <dbReference type="Proteomes" id="UP001487740"/>
    </source>
</evidence>
<evidence type="ECO:0000259" key="2">
    <source>
        <dbReference type="SMART" id="SM00065"/>
    </source>
</evidence>
<dbReference type="Pfam" id="PF01590">
    <property type="entry name" value="GAF"/>
    <property type="match status" value="1"/>
</dbReference>
<feature type="domain" description="GAF" evidence="2">
    <location>
        <begin position="160"/>
        <end position="322"/>
    </location>
</feature>
<evidence type="ECO:0000256" key="1">
    <source>
        <dbReference type="SAM" id="MobiDB-lite"/>
    </source>
</evidence>
<feature type="compositionally biased region" description="Low complexity" evidence="1">
    <location>
        <begin position="27"/>
        <end position="44"/>
    </location>
</feature>
<reference evidence="3 4" key="1">
    <citation type="submission" date="2023-03" db="EMBL/GenBank/DDBJ databases">
        <title>High-quality genome of Scylla paramamosain provides insights in environmental adaptation.</title>
        <authorList>
            <person name="Zhang L."/>
        </authorList>
    </citation>
    <scope>NUCLEOTIDE SEQUENCE [LARGE SCALE GENOMIC DNA]</scope>
    <source>
        <strain evidence="3">LZ_2023a</strain>
        <tissue evidence="3">Muscle</tissue>
    </source>
</reference>
<dbReference type="Gene3D" id="3.30.450.40">
    <property type="match status" value="1"/>
</dbReference>
<evidence type="ECO:0000313" key="3">
    <source>
        <dbReference type="EMBL" id="KAK8373922.1"/>
    </source>
</evidence>
<name>A0AAW0SGE8_SCYPA</name>
<dbReference type="SUPFAM" id="SSF55781">
    <property type="entry name" value="GAF domain-like"/>
    <property type="match status" value="1"/>
</dbReference>
<dbReference type="InterPro" id="IPR003018">
    <property type="entry name" value="GAF"/>
</dbReference>
<feature type="region of interest" description="Disordered" evidence="1">
    <location>
        <begin position="1"/>
        <end position="51"/>
    </location>
</feature>
<sequence length="329" mass="36519">MPPPGPDPPNEVAPPPLELAPPPLRSQPPQGSGSPSFSSDLSPSERGATPDLPEEQVEAYLDRHPHLVEKWLRERTPFGAFRNIRGGRSLLSTDSEARESPTSGTPTEGQIHLVANYSYPSRRNSISSWLSPKAKAKKVERLTEPELFMELIRDISTELDIDTLCHKILVNVGHLTNADRASLFLAQGPRHNRMLVAKLFDVTVDTVLEEALSNAAEKDILLPWGVGIVGHVANTKEVINVKDAYQDPRFDASVDRRTGYRTMSVLCMPVCNYEGEVVGVAEIINKKNGSCEFTGQDVEVFRRYLTFCGIGIQNAQLFDMSVREYKKNQ</sequence>
<dbReference type="Proteomes" id="UP001487740">
    <property type="component" value="Unassembled WGS sequence"/>
</dbReference>
<feature type="compositionally biased region" description="Pro residues" evidence="1">
    <location>
        <begin position="1"/>
        <end position="26"/>
    </location>
</feature>
<gene>
    <name evidence="3" type="ORF">O3P69_012704</name>
</gene>
<dbReference type="InterPro" id="IPR029016">
    <property type="entry name" value="GAF-like_dom_sf"/>
</dbReference>
<protein>
    <recommendedName>
        <fullName evidence="2">GAF domain-containing protein</fullName>
    </recommendedName>
</protein>
<dbReference type="SMART" id="SM00065">
    <property type="entry name" value="GAF"/>
    <property type="match status" value="1"/>
</dbReference>
<dbReference type="EMBL" id="JARAKH010000777">
    <property type="protein sequence ID" value="KAK8373922.1"/>
    <property type="molecule type" value="Genomic_DNA"/>
</dbReference>
<dbReference type="AlphaFoldDB" id="A0AAW0SGE8"/>
<proteinExistence type="predicted"/>
<comment type="caution">
    <text evidence="3">The sequence shown here is derived from an EMBL/GenBank/DDBJ whole genome shotgun (WGS) entry which is preliminary data.</text>
</comment>
<organism evidence="3 4">
    <name type="scientific">Scylla paramamosain</name>
    <name type="common">Mud crab</name>
    <dbReference type="NCBI Taxonomy" id="85552"/>
    <lineage>
        <taxon>Eukaryota</taxon>
        <taxon>Metazoa</taxon>
        <taxon>Ecdysozoa</taxon>
        <taxon>Arthropoda</taxon>
        <taxon>Crustacea</taxon>
        <taxon>Multicrustacea</taxon>
        <taxon>Malacostraca</taxon>
        <taxon>Eumalacostraca</taxon>
        <taxon>Eucarida</taxon>
        <taxon>Decapoda</taxon>
        <taxon>Pleocyemata</taxon>
        <taxon>Brachyura</taxon>
        <taxon>Eubrachyura</taxon>
        <taxon>Portunoidea</taxon>
        <taxon>Portunidae</taxon>
        <taxon>Portuninae</taxon>
        <taxon>Scylla</taxon>
    </lineage>
</organism>
<feature type="non-terminal residue" evidence="3">
    <location>
        <position position="329"/>
    </location>
</feature>